<evidence type="ECO:0000313" key="10">
    <source>
        <dbReference type="EMBL" id="ELT99187.1"/>
    </source>
</evidence>
<dbReference type="SUPFAM" id="SSF81338">
    <property type="entry name" value="Aquaporin-like"/>
    <property type="match status" value="1"/>
</dbReference>
<organism evidence="10">
    <name type="scientific">Capitella teleta</name>
    <name type="common">Polychaete worm</name>
    <dbReference type="NCBI Taxonomy" id="283909"/>
    <lineage>
        <taxon>Eukaryota</taxon>
        <taxon>Metazoa</taxon>
        <taxon>Spiralia</taxon>
        <taxon>Lophotrochozoa</taxon>
        <taxon>Annelida</taxon>
        <taxon>Polychaeta</taxon>
        <taxon>Sedentaria</taxon>
        <taxon>Scolecida</taxon>
        <taxon>Capitellidae</taxon>
        <taxon>Capitella</taxon>
    </lineage>
</organism>
<proteinExistence type="inferred from homology"/>
<evidence type="ECO:0000256" key="5">
    <source>
        <dbReference type="ARBA" id="ARBA00022692"/>
    </source>
</evidence>
<dbReference type="Gene3D" id="1.20.1080.10">
    <property type="entry name" value="Glycerol uptake facilitator protein"/>
    <property type="match status" value="1"/>
</dbReference>
<evidence type="ECO:0000313" key="12">
    <source>
        <dbReference type="Proteomes" id="UP000014760"/>
    </source>
</evidence>
<dbReference type="PRINTS" id="PR00783">
    <property type="entry name" value="MINTRINSICP"/>
</dbReference>
<evidence type="ECO:0000256" key="4">
    <source>
        <dbReference type="ARBA" id="ARBA00022475"/>
    </source>
</evidence>
<feature type="transmembrane region" description="Helical" evidence="9">
    <location>
        <begin position="25"/>
        <end position="46"/>
    </location>
</feature>
<feature type="transmembrane region" description="Helical" evidence="9">
    <location>
        <begin position="58"/>
        <end position="78"/>
    </location>
</feature>
<evidence type="ECO:0000256" key="9">
    <source>
        <dbReference type="SAM" id="Phobius"/>
    </source>
</evidence>
<dbReference type="EMBL" id="AMQN01010134">
    <property type="status" value="NOT_ANNOTATED_CDS"/>
    <property type="molecule type" value="Genomic_DNA"/>
</dbReference>
<comment type="similarity">
    <text evidence="2 8">Belongs to the MIP/aquaporin (TC 1.A.8) family.</text>
</comment>
<evidence type="ECO:0000313" key="11">
    <source>
        <dbReference type="EnsemblMetazoa" id="CapteP172599"/>
    </source>
</evidence>
<dbReference type="EnsemblMetazoa" id="CapteT172599">
    <property type="protein sequence ID" value="CapteP172599"/>
    <property type="gene ID" value="CapteG172599"/>
</dbReference>
<feature type="transmembrane region" description="Helical" evidence="9">
    <location>
        <begin position="99"/>
        <end position="120"/>
    </location>
</feature>
<evidence type="ECO:0000256" key="8">
    <source>
        <dbReference type="RuleBase" id="RU000477"/>
    </source>
</evidence>
<feature type="transmembrane region" description="Helical" evidence="9">
    <location>
        <begin position="170"/>
        <end position="195"/>
    </location>
</feature>
<dbReference type="PANTHER" id="PTHR19139:SF199">
    <property type="entry name" value="MIP17260P"/>
    <property type="match status" value="1"/>
</dbReference>
<dbReference type="HOGENOM" id="CLU_020019_3_3_1"/>
<gene>
    <name evidence="10" type="ORF">CAPTEDRAFT_172599</name>
</gene>
<keyword evidence="5 8" id="KW-0812">Transmembrane</keyword>
<name>R7TZZ2_CAPTE</name>
<evidence type="ECO:0000256" key="1">
    <source>
        <dbReference type="ARBA" id="ARBA00004651"/>
    </source>
</evidence>
<evidence type="ECO:0008006" key="13">
    <source>
        <dbReference type="Google" id="ProtNLM"/>
    </source>
</evidence>
<reference evidence="10 12" key="2">
    <citation type="journal article" date="2013" name="Nature">
        <title>Insights into bilaterian evolution from three spiralian genomes.</title>
        <authorList>
            <person name="Simakov O."/>
            <person name="Marletaz F."/>
            <person name="Cho S.J."/>
            <person name="Edsinger-Gonzales E."/>
            <person name="Havlak P."/>
            <person name="Hellsten U."/>
            <person name="Kuo D.H."/>
            <person name="Larsson T."/>
            <person name="Lv J."/>
            <person name="Arendt D."/>
            <person name="Savage R."/>
            <person name="Osoegawa K."/>
            <person name="de Jong P."/>
            <person name="Grimwood J."/>
            <person name="Chapman J.A."/>
            <person name="Shapiro H."/>
            <person name="Aerts A."/>
            <person name="Otillar R.P."/>
            <person name="Terry A.Y."/>
            <person name="Boore J.L."/>
            <person name="Grigoriev I.V."/>
            <person name="Lindberg D.R."/>
            <person name="Seaver E.C."/>
            <person name="Weisblat D.A."/>
            <person name="Putnam N.H."/>
            <person name="Rokhsar D.S."/>
        </authorList>
    </citation>
    <scope>NUCLEOTIDE SEQUENCE</scope>
    <source>
        <strain evidence="10 12">I ESC-2004</strain>
    </source>
</reference>
<accession>R7TZZ2</accession>
<dbReference type="GO" id="GO:0005886">
    <property type="term" value="C:plasma membrane"/>
    <property type="evidence" value="ECO:0007669"/>
    <property type="project" value="UniProtKB-SubCell"/>
</dbReference>
<reference evidence="12" key="1">
    <citation type="submission" date="2012-12" db="EMBL/GenBank/DDBJ databases">
        <authorList>
            <person name="Hellsten U."/>
            <person name="Grimwood J."/>
            <person name="Chapman J.A."/>
            <person name="Shapiro H."/>
            <person name="Aerts A."/>
            <person name="Otillar R.P."/>
            <person name="Terry A.Y."/>
            <person name="Boore J.L."/>
            <person name="Simakov O."/>
            <person name="Marletaz F."/>
            <person name="Cho S.-J."/>
            <person name="Edsinger-Gonzales E."/>
            <person name="Havlak P."/>
            <person name="Kuo D.-H."/>
            <person name="Larsson T."/>
            <person name="Lv J."/>
            <person name="Arendt D."/>
            <person name="Savage R."/>
            <person name="Osoegawa K."/>
            <person name="de Jong P."/>
            <person name="Lindberg D.R."/>
            <person name="Seaver E.C."/>
            <person name="Weisblat D.A."/>
            <person name="Putnam N.H."/>
            <person name="Grigoriev I.V."/>
            <person name="Rokhsar D.S."/>
        </authorList>
    </citation>
    <scope>NUCLEOTIDE SEQUENCE</scope>
    <source>
        <strain evidence="12">I ESC-2004</strain>
    </source>
</reference>
<keyword evidence="12" id="KW-1185">Reference proteome</keyword>
<keyword evidence="7 9" id="KW-0472">Membrane</keyword>
<feature type="transmembrane region" description="Helical" evidence="9">
    <location>
        <begin position="215"/>
        <end position="236"/>
    </location>
</feature>
<evidence type="ECO:0000256" key="7">
    <source>
        <dbReference type="ARBA" id="ARBA00023136"/>
    </source>
</evidence>
<evidence type="ECO:0000256" key="6">
    <source>
        <dbReference type="ARBA" id="ARBA00022989"/>
    </source>
</evidence>
<dbReference type="OMA" id="FIFAPGA"/>
<dbReference type="PROSITE" id="PS00221">
    <property type="entry name" value="MIP"/>
    <property type="match status" value="1"/>
</dbReference>
<dbReference type="PANTHER" id="PTHR19139">
    <property type="entry name" value="AQUAPORIN TRANSPORTER"/>
    <property type="match status" value="1"/>
</dbReference>
<dbReference type="Proteomes" id="UP000014760">
    <property type="component" value="Unassembled WGS sequence"/>
</dbReference>
<dbReference type="EMBL" id="KB307129">
    <property type="protein sequence ID" value="ELT99187.1"/>
    <property type="molecule type" value="Genomic_DNA"/>
</dbReference>
<evidence type="ECO:0000256" key="2">
    <source>
        <dbReference type="ARBA" id="ARBA00006175"/>
    </source>
</evidence>
<feature type="transmembrane region" description="Helical" evidence="9">
    <location>
        <begin position="140"/>
        <end position="158"/>
    </location>
</feature>
<dbReference type="STRING" id="283909.R7TZZ2"/>
<dbReference type="AlphaFoldDB" id="R7TZZ2"/>
<dbReference type="InterPro" id="IPR023271">
    <property type="entry name" value="Aquaporin-like"/>
</dbReference>
<protein>
    <recommendedName>
        <fullName evidence="13">Aquaporin</fullName>
    </recommendedName>
</protein>
<dbReference type="InterPro" id="IPR034294">
    <property type="entry name" value="Aquaporin_transptr"/>
</dbReference>
<dbReference type="GO" id="GO:0015250">
    <property type="term" value="F:water channel activity"/>
    <property type="evidence" value="ECO:0007669"/>
    <property type="project" value="TreeGrafter"/>
</dbReference>
<evidence type="ECO:0000256" key="3">
    <source>
        <dbReference type="ARBA" id="ARBA00022448"/>
    </source>
</evidence>
<reference evidence="11" key="3">
    <citation type="submission" date="2015-06" db="UniProtKB">
        <authorList>
            <consortium name="EnsemblMetazoa"/>
        </authorList>
    </citation>
    <scope>IDENTIFICATION</scope>
</reference>
<dbReference type="InterPro" id="IPR022357">
    <property type="entry name" value="MIP_CS"/>
</dbReference>
<keyword evidence="6 9" id="KW-1133">Transmembrane helix</keyword>
<comment type="subcellular location">
    <subcellularLocation>
        <location evidence="1">Cell membrane</location>
        <topology evidence="1">Multi-pass membrane protein</topology>
    </subcellularLocation>
</comment>
<dbReference type="Pfam" id="PF00230">
    <property type="entry name" value="MIP"/>
    <property type="match status" value="1"/>
</dbReference>
<dbReference type="OrthoDB" id="3222at2759"/>
<keyword evidence="3 8" id="KW-0813">Transport</keyword>
<dbReference type="InterPro" id="IPR000425">
    <property type="entry name" value="MIP"/>
</dbReference>
<sequence length="268" mass="29367">MGREEVCKKGCSLGEARERSFWRDLAAEFVATFLLVSVQCALPLTWGRNDIGSGIHTALGMTFIVTTTLWSLSEFGGIHMNPALSLSMMCVRRISIFRGLVYMVVQSAGGVAGAALIWGLTPEQFRETLASTELNPSMTVWQGLGVEIWLTFNLILTLHGCTYTGRKVNILMFSVPIGMAVGTGVLSGFASTGASMNPARSLGPAVMMGKWDHHWIYWVGPCLGSVLATFTYYVVFDKPDKNQKASHGTKPSKACPCMMLMTWLQYLF</sequence>
<keyword evidence="4" id="KW-1003">Cell membrane</keyword>